<accession>A0ABW1H6B5</accession>
<proteinExistence type="predicted"/>
<reference evidence="3" key="1">
    <citation type="journal article" date="2019" name="Int. J. Syst. Evol. Microbiol.">
        <title>The Global Catalogue of Microorganisms (GCM) 10K type strain sequencing project: providing services to taxonomists for standard genome sequencing and annotation.</title>
        <authorList>
            <consortium name="The Broad Institute Genomics Platform"/>
            <consortium name="The Broad Institute Genome Sequencing Center for Infectious Disease"/>
            <person name="Wu L."/>
            <person name="Ma J."/>
        </authorList>
    </citation>
    <scope>NUCLEOTIDE SEQUENCE [LARGE SCALE GENOMIC DNA]</scope>
    <source>
        <strain evidence="3">CGMCC 4.7144</strain>
    </source>
</reference>
<keyword evidence="3" id="KW-1185">Reference proteome</keyword>
<dbReference type="Gene3D" id="3.30.310.70">
    <property type="entry name" value="TT1751-like domain"/>
    <property type="match status" value="1"/>
</dbReference>
<gene>
    <name evidence="2" type="ORF">ACFQGL_11720</name>
</gene>
<organism evidence="2 3">
    <name type="scientific">Micromonospora vulcania</name>
    <dbReference type="NCBI Taxonomy" id="1441873"/>
    <lineage>
        <taxon>Bacteria</taxon>
        <taxon>Bacillati</taxon>
        <taxon>Actinomycetota</taxon>
        <taxon>Actinomycetes</taxon>
        <taxon>Micromonosporales</taxon>
        <taxon>Micromonosporaceae</taxon>
        <taxon>Micromonospora</taxon>
    </lineage>
</organism>
<dbReference type="Proteomes" id="UP001596226">
    <property type="component" value="Unassembled WGS sequence"/>
</dbReference>
<sequence length="177" mass="19878">MAAGQIAEHRYEARRLEVQVDRPFAEFRRQYEEAVPAYDRDAFAALVARQAPWSDVLDLMRQRAPHSFLIYWNSGDVQPMMRLAGDAGHCVEYLMGNHTIAERMFRHDPTIMLYAPLRTAITSDDDGTGTRFHIEQPSHAFASFGRDDVTRVGVELDQEVAALLDHLGVPVPAALAG</sequence>
<evidence type="ECO:0000313" key="3">
    <source>
        <dbReference type="Proteomes" id="UP001596226"/>
    </source>
</evidence>
<dbReference type="InterPro" id="IPR035923">
    <property type="entry name" value="TT1751-like_sf"/>
</dbReference>
<dbReference type="RefSeq" id="WP_377509857.1">
    <property type="nucleotide sequence ID" value="NZ_JBHSQS010000006.1"/>
</dbReference>
<evidence type="ECO:0000259" key="1">
    <source>
        <dbReference type="Pfam" id="PF03625"/>
    </source>
</evidence>
<comment type="caution">
    <text evidence="2">The sequence shown here is derived from an EMBL/GenBank/DDBJ whole genome shotgun (WGS) entry which is preliminary data.</text>
</comment>
<evidence type="ECO:0000313" key="2">
    <source>
        <dbReference type="EMBL" id="MFC5924009.1"/>
    </source>
</evidence>
<feature type="domain" description="DUF302" evidence="1">
    <location>
        <begin position="91"/>
        <end position="128"/>
    </location>
</feature>
<dbReference type="SUPFAM" id="SSF103247">
    <property type="entry name" value="TT1751-like"/>
    <property type="match status" value="1"/>
</dbReference>
<protein>
    <recommendedName>
        <fullName evidence="1">DUF302 domain-containing protein</fullName>
    </recommendedName>
</protein>
<name>A0ABW1H6B5_9ACTN</name>
<dbReference type="InterPro" id="IPR005180">
    <property type="entry name" value="DUF302"/>
</dbReference>
<dbReference type="Pfam" id="PF03625">
    <property type="entry name" value="DUF302"/>
    <property type="match status" value="1"/>
</dbReference>
<dbReference type="EMBL" id="JBHSQS010000006">
    <property type="protein sequence ID" value="MFC5924009.1"/>
    <property type="molecule type" value="Genomic_DNA"/>
</dbReference>